<evidence type="ECO:0000313" key="2">
    <source>
        <dbReference type="EMBL" id="MBB4888191.1"/>
    </source>
</evidence>
<name>A0A7W7LEJ4_STRNE</name>
<feature type="transmembrane region" description="Helical" evidence="1">
    <location>
        <begin position="87"/>
        <end position="110"/>
    </location>
</feature>
<evidence type="ECO:0000256" key="1">
    <source>
        <dbReference type="SAM" id="Phobius"/>
    </source>
</evidence>
<feature type="transmembrane region" description="Helical" evidence="1">
    <location>
        <begin position="130"/>
        <end position="155"/>
    </location>
</feature>
<dbReference type="EMBL" id="JACHJG010000008">
    <property type="protein sequence ID" value="MBB4888191.1"/>
    <property type="molecule type" value="Genomic_DNA"/>
</dbReference>
<dbReference type="RefSeq" id="WP_229822612.1">
    <property type="nucleotide sequence ID" value="NZ_BMRW01000008.1"/>
</dbReference>
<feature type="transmembrane region" description="Helical" evidence="1">
    <location>
        <begin position="46"/>
        <end position="66"/>
    </location>
</feature>
<keyword evidence="1" id="KW-0472">Membrane</keyword>
<gene>
    <name evidence="2" type="ORF">FHS38_004259</name>
</gene>
<protein>
    <submittedName>
        <fullName evidence="2">Uncharacterized protein</fullName>
    </submittedName>
</protein>
<dbReference type="Proteomes" id="UP000556436">
    <property type="component" value="Unassembled WGS sequence"/>
</dbReference>
<evidence type="ECO:0000313" key="3">
    <source>
        <dbReference type="Proteomes" id="UP000556436"/>
    </source>
</evidence>
<keyword evidence="1" id="KW-1133">Transmembrane helix</keyword>
<keyword evidence="1" id="KW-0812">Transmembrane</keyword>
<keyword evidence="3" id="KW-1185">Reference proteome</keyword>
<proteinExistence type="predicted"/>
<dbReference type="AlphaFoldDB" id="A0A7W7LEJ4"/>
<comment type="caution">
    <text evidence="2">The sequence shown here is derived from an EMBL/GenBank/DDBJ whole genome shotgun (WGS) entry which is preliminary data.</text>
</comment>
<organism evidence="2 3">
    <name type="scientific">Streptomyces netropsis</name>
    <name type="common">Streptoverticillium netropsis</name>
    <dbReference type="NCBI Taxonomy" id="55404"/>
    <lineage>
        <taxon>Bacteria</taxon>
        <taxon>Bacillati</taxon>
        <taxon>Actinomycetota</taxon>
        <taxon>Actinomycetes</taxon>
        <taxon>Kitasatosporales</taxon>
        <taxon>Streptomycetaceae</taxon>
        <taxon>Streptomyces</taxon>
    </lineage>
</organism>
<accession>A0A7W7LEJ4</accession>
<reference evidence="2 3" key="1">
    <citation type="submission" date="2020-08" db="EMBL/GenBank/DDBJ databases">
        <title>Genomic Encyclopedia of Type Strains, Phase III (KMG-III): the genomes of soil and plant-associated and newly described type strains.</title>
        <authorList>
            <person name="Whitman W."/>
        </authorList>
    </citation>
    <scope>NUCLEOTIDE SEQUENCE [LARGE SCALE GENOMIC DNA]</scope>
    <source>
        <strain evidence="2 3">CECT 3265</strain>
    </source>
</reference>
<sequence length="161" mass="17102">MRTAKAAALTTVPSGLWRVAAAFGVPVGFSGDNAMADVSFGSWFSLYMIALSVFAECLGLLSLGLVQRWGEVFPRWLPFIGGRRVPVWFAVTSAGLGSLALMCLTVNGAFHWNAPDTMGAPESPKGTAALVMGVCYAPLLLWGPLLAVVTVAYAIRRRPRA</sequence>